<dbReference type="AlphaFoldDB" id="Q83FH4"/>
<dbReference type="KEGG" id="twh:TWT_762"/>
<keyword evidence="2" id="KW-1185">Reference proteome</keyword>
<sequence>MRGWSGSGDFGVSRLTRVLPLVLPVALVVEEGASERLPNNFLNGHVMPCHIHLNGAAIPLPTFDQNPPPLLSVGVERHLSNIDCHSGNTPKP</sequence>
<dbReference type="EMBL" id="AE014184">
    <property type="protein sequence ID" value="AAO44859.1"/>
    <property type="molecule type" value="Genomic_DNA"/>
</dbReference>
<accession>Q83FH4</accession>
<organism evidence="1 2">
    <name type="scientific">Tropheryma whipplei (strain Twist)</name>
    <name type="common">Whipple's bacillus</name>
    <dbReference type="NCBI Taxonomy" id="203267"/>
    <lineage>
        <taxon>Bacteria</taxon>
        <taxon>Bacillati</taxon>
        <taxon>Actinomycetota</taxon>
        <taxon>Actinomycetes</taxon>
        <taxon>Micrococcales</taxon>
        <taxon>Tropherymataceae</taxon>
        <taxon>Tropheryma</taxon>
    </lineage>
</organism>
<name>Q83FH4_TROWT</name>
<evidence type="ECO:0000313" key="1">
    <source>
        <dbReference type="EMBL" id="AAO44859.1"/>
    </source>
</evidence>
<evidence type="ECO:0000313" key="2">
    <source>
        <dbReference type="Proteomes" id="UP000002200"/>
    </source>
</evidence>
<reference evidence="1 2" key="1">
    <citation type="journal article" date="2003" name="Genome Res.">
        <title>Tropheryma whipplei twist: a human pathogenic Actinobacteria with a reduced genome.</title>
        <authorList>
            <person name="Raoult D."/>
            <person name="Ogata H."/>
            <person name="Audic S."/>
            <person name="Robert C."/>
            <person name="Suhre K."/>
            <person name="Drancourt M."/>
            <person name="Claverie J.-M."/>
        </authorList>
    </citation>
    <scope>NUCLEOTIDE SEQUENCE [LARGE SCALE GENOMIC DNA]</scope>
    <source>
        <strain evidence="1 2">Twist</strain>
    </source>
</reference>
<dbReference type="HOGENOM" id="CLU_2412322_0_0_11"/>
<protein>
    <submittedName>
        <fullName evidence="1">Uncharacterized protein</fullName>
    </submittedName>
</protein>
<gene>
    <name evidence="1" type="ordered locus">TWT_762</name>
</gene>
<dbReference type="Proteomes" id="UP000002200">
    <property type="component" value="Chromosome"/>
</dbReference>
<proteinExistence type="predicted"/>